<reference evidence="1" key="1">
    <citation type="journal article" date="2013" name="J. Plant Res.">
        <title>Effect of fungi and light on seed germination of three Opuntia species from semiarid lands of central Mexico.</title>
        <authorList>
            <person name="Delgado-Sanchez P."/>
            <person name="Jimenez-Bremont J.F."/>
            <person name="Guerrero-Gonzalez Mde L."/>
            <person name="Flores J."/>
        </authorList>
    </citation>
    <scope>NUCLEOTIDE SEQUENCE</scope>
    <source>
        <tissue evidence="1">Cladode</tissue>
    </source>
</reference>
<name>A0A7C9ANZ3_OPUST</name>
<sequence>MSKTPPKGSGSGAQNDKRALSIGDSCLTSLPPTLPLTGLTSMTVKLLVSLMEGSGLMPAGSSRKSAWICRCVTEPIGWSNLKQSSGVESGLNSGLKCISGTCVVHEY</sequence>
<proteinExistence type="predicted"/>
<evidence type="ECO:0000313" key="1">
    <source>
        <dbReference type="EMBL" id="MBA4672579.1"/>
    </source>
</evidence>
<reference evidence="1" key="2">
    <citation type="submission" date="2020-07" db="EMBL/GenBank/DDBJ databases">
        <authorList>
            <person name="Vera ALvarez R."/>
            <person name="Arias-Moreno D.M."/>
            <person name="Jimenez-Jacinto V."/>
            <person name="Jimenez-Bremont J.F."/>
            <person name="Swaminathan K."/>
            <person name="Moose S.P."/>
            <person name="Guerrero-Gonzalez M.L."/>
            <person name="Marino-Ramirez L."/>
            <person name="Landsman D."/>
            <person name="Rodriguez-Kessler M."/>
            <person name="Delgado-Sanchez P."/>
        </authorList>
    </citation>
    <scope>NUCLEOTIDE SEQUENCE</scope>
    <source>
        <tissue evidence="1">Cladode</tissue>
    </source>
</reference>
<dbReference type="AlphaFoldDB" id="A0A7C9ANZ3"/>
<accession>A0A7C9ANZ3</accession>
<organism evidence="1">
    <name type="scientific">Opuntia streptacantha</name>
    <name type="common">Prickly pear cactus</name>
    <name type="synonym">Opuntia cardona</name>
    <dbReference type="NCBI Taxonomy" id="393608"/>
    <lineage>
        <taxon>Eukaryota</taxon>
        <taxon>Viridiplantae</taxon>
        <taxon>Streptophyta</taxon>
        <taxon>Embryophyta</taxon>
        <taxon>Tracheophyta</taxon>
        <taxon>Spermatophyta</taxon>
        <taxon>Magnoliopsida</taxon>
        <taxon>eudicotyledons</taxon>
        <taxon>Gunneridae</taxon>
        <taxon>Pentapetalae</taxon>
        <taxon>Caryophyllales</taxon>
        <taxon>Cactineae</taxon>
        <taxon>Cactaceae</taxon>
        <taxon>Opuntioideae</taxon>
        <taxon>Opuntia</taxon>
    </lineage>
</organism>
<dbReference type="EMBL" id="GISG01255638">
    <property type="protein sequence ID" value="MBA4672579.1"/>
    <property type="molecule type" value="Transcribed_RNA"/>
</dbReference>
<protein>
    <submittedName>
        <fullName evidence="1">Uncharacterized protein</fullName>
    </submittedName>
</protein>